<evidence type="ECO:0000259" key="4">
    <source>
        <dbReference type="SMART" id="SM01308"/>
    </source>
</evidence>
<accession>A0AAG5DLV2</accession>
<reference evidence="6" key="1">
    <citation type="submission" date="2024-04" db="UniProtKB">
        <authorList>
            <consortium name="EnsemblMetazoa"/>
        </authorList>
    </citation>
    <scope>IDENTIFICATION</scope>
    <source>
        <strain evidence="6">EBRO</strain>
    </source>
</reference>
<evidence type="ECO:0000256" key="1">
    <source>
        <dbReference type="ARBA" id="ARBA00008878"/>
    </source>
</evidence>
<dbReference type="Pfam" id="PF14668">
    <property type="entry name" value="RICTOR_V"/>
    <property type="match status" value="1"/>
</dbReference>
<feature type="region of interest" description="Disordered" evidence="2">
    <location>
        <begin position="1901"/>
        <end position="1931"/>
    </location>
</feature>
<evidence type="ECO:0000313" key="6">
    <source>
        <dbReference type="EnsemblMetazoa" id="ENSAATROPP012312"/>
    </source>
</evidence>
<evidence type="ECO:0000256" key="2">
    <source>
        <dbReference type="SAM" id="MobiDB-lite"/>
    </source>
</evidence>
<feature type="domain" description="Rapamycin-insensitive companion of mTOR N-terminal" evidence="4">
    <location>
        <begin position="95"/>
        <end position="503"/>
    </location>
</feature>
<feature type="region of interest" description="Disordered" evidence="2">
    <location>
        <begin position="1460"/>
        <end position="1491"/>
    </location>
</feature>
<dbReference type="Pfam" id="PF14666">
    <property type="entry name" value="RICTOR_M"/>
    <property type="match status" value="1"/>
</dbReference>
<dbReference type="Pfam" id="PF14663">
    <property type="entry name" value="RasGEF_N_2"/>
    <property type="match status" value="1"/>
</dbReference>
<evidence type="ECO:0008006" key="8">
    <source>
        <dbReference type="Google" id="ProtNLM"/>
    </source>
</evidence>
<dbReference type="EnsemblMetazoa" id="ENSAATROPT013528">
    <property type="protein sequence ID" value="ENSAATROPP012312"/>
    <property type="gene ID" value="ENSAATROPG010985"/>
</dbReference>
<dbReference type="GO" id="GO:0038203">
    <property type="term" value="P:TORC2 signaling"/>
    <property type="evidence" value="ECO:0007669"/>
    <property type="project" value="TreeGrafter"/>
</dbReference>
<dbReference type="SMART" id="SM01308">
    <property type="entry name" value="RICTOR_N"/>
    <property type="match status" value="1"/>
</dbReference>
<dbReference type="InterPro" id="IPR028268">
    <property type="entry name" value="Pianissimo_fam"/>
</dbReference>
<feature type="domain" description="Rapamycin-insensitive companion of mTOR" evidence="5">
    <location>
        <begin position="1100"/>
        <end position="1174"/>
    </location>
</feature>
<feature type="domain" description="Rapamycin-insensitive companion of mTOR middle" evidence="3">
    <location>
        <begin position="687"/>
        <end position="912"/>
    </location>
</feature>
<keyword evidence="7" id="KW-1185">Reference proteome</keyword>
<feature type="region of interest" description="Disordered" evidence="2">
    <location>
        <begin position="1"/>
        <end position="22"/>
    </location>
</feature>
<protein>
    <recommendedName>
        <fullName evidence="8">Rapamycin-insensitive companion of mTOR</fullName>
    </recommendedName>
</protein>
<proteinExistence type="inferred from homology"/>
<dbReference type="Pfam" id="PF14664">
    <property type="entry name" value="RICTOR_N"/>
    <property type="match status" value="1"/>
</dbReference>
<comment type="similarity">
    <text evidence="1">Belongs to the RICTOR family.</text>
</comment>
<name>A0AAG5DLV2_ANOAO</name>
<evidence type="ECO:0000313" key="7">
    <source>
        <dbReference type="Proteomes" id="UP000075880"/>
    </source>
</evidence>
<feature type="compositionally biased region" description="Polar residues" evidence="2">
    <location>
        <begin position="1282"/>
        <end position="1299"/>
    </location>
</feature>
<dbReference type="GO" id="GO:0051897">
    <property type="term" value="P:positive regulation of phosphatidylinositol 3-kinase/protein kinase B signal transduction"/>
    <property type="evidence" value="ECO:0007669"/>
    <property type="project" value="TreeGrafter"/>
</dbReference>
<feature type="compositionally biased region" description="Low complexity" evidence="2">
    <location>
        <begin position="1219"/>
        <end position="1243"/>
    </location>
</feature>
<dbReference type="Proteomes" id="UP000075880">
    <property type="component" value="Unassembled WGS sequence"/>
</dbReference>
<dbReference type="GO" id="GO:0043539">
    <property type="term" value="F:protein serine/threonine kinase activator activity"/>
    <property type="evidence" value="ECO:0007669"/>
    <property type="project" value="TreeGrafter"/>
</dbReference>
<feature type="region of interest" description="Disordered" evidence="2">
    <location>
        <begin position="1802"/>
        <end position="1873"/>
    </location>
</feature>
<dbReference type="SMART" id="SM01303">
    <property type="entry name" value="RasGEF_N_2"/>
    <property type="match status" value="1"/>
</dbReference>
<organism evidence="6 7">
    <name type="scientific">Anopheles atroparvus</name>
    <name type="common">European mosquito</name>
    <dbReference type="NCBI Taxonomy" id="41427"/>
    <lineage>
        <taxon>Eukaryota</taxon>
        <taxon>Metazoa</taxon>
        <taxon>Ecdysozoa</taxon>
        <taxon>Arthropoda</taxon>
        <taxon>Hexapoda</taxon>
        <taxon>Insecta</taxon>
        <taxon>Pterygota</taxon>
        <taxon>Neoptera</taxon>
        <taxon>Endopterygota</taxon>
        <taxon>Diptera</taxon>
        <taxon>Nematocera</taxon>
        <taxon>Culicoidea</taxon>
        <taxon>Culicidae</taxon>
        <taxon>Anophelinae</taxon>
        <taxon>Anopheles</taxon>
    </lineage>
</organism>
<dbReference type="PANTHER" id="PTHR13298">
    <property type="entry name" value="CYTOSOLIC REGULATOR PIANISSIMO"/>
    <property type="match status" value="1"/>
</dbReference>
<dbReference type="PANTHER" id="PTHR13298:SF11">
    <property type="entry name" value="RAPAMYCIN-INSENSITIVE COMPANION OF MTOR"/>
    <property type="match status" value="1"/>
</dbReference>
<dbReference type="SMART" id="SM01310">
    <property type="entry name" value="RICTOR_V"/>
    <property type="match status" value="1"/>
</dbReference>
<dbReference type="SMART" id="SM01307">
    <property type="entry name" value="RICTOR_M"/>
    <property type="match status" value="1"/>
</dbReference>
<dbReference type="InterPro" id="IPR016024">
    <property type="entry name" value="ARM-type_fold"/>
</dbReference>
<feature type="region of interest" description="Disordered" evidence="2">
    <location>
        <begin position="1282"/>
        <end position="1333"/>
    </location>
</feature>
<feature type="region of interest" description="Disordered" evidence="2">
    <location>
        <begin position="1185"/>
        <end position="1243"/>
    </location>
</feature>
<dbReference type="InterPro" id="IPR029452">
    <property type="entry name" value="RICTOR_V"/>
</dbReference>
<dbReference type="InterPro" id="IPR028267">
    <property type="entry name" value="Pianissimo_N"/>
</dbReference>
<evidence type="ECO:0000259" key="3">
    <source>
        <dbReference type="SMART" id="SM01307"/>
    </source>
</evidence>
<feature type="region of interest" description="Disordered" evidence="2">
    <location>
        <begin position="1582"/>
        <end position="1619"/>
    </location>
</feature>
<evidence type="ECO:0000259" key="5">
    <source>
        <dbReference type="SMART" id="SM01310"/>
    </source>
</evidence>
<feature type="compositionally biased region" description="Basic residues" evidence="2">
    <location>
        <begin position="1315"/>
        <end position="1328"/>
    </location>
</feature>
<dbReference type="InterPro" id="IPR029453">
    <property type="entry name" value="Rictor_IV"/>
</dbReference>
<dbReference type="GO" id="GO:0031932">
    <property type="term" value="C:TORC2 complex"/>
    <property type="evidence" value="ECO:0007669"/>
    <property type="project" value="InterPro"/>
</dbReference>
<dbReference type="SUPFAM" id="SSF48371">
    <property type="entry name" value="ARM repeat"/>
    <property type="match status" value="2"/>
</dbReference>
<dbReference type="InterPro" id="IPR029451">
    <property type="entry name" value="RICTOR_M"/>
</dbReference>
<feature type="compositionally biased region" description="Acidic residues" evidence="2">
    <location>
        <begin position="1586"/>
        <end position="1609"/>
    </location>
</feature>
<sequence>MAMSSWMIRRSSRQRSRPPPEDCYRLDAGKTLKENAADIYAGLCSWQTSGNKRLSLLNGLVVLLDRWKRDAGLGSGVSLDCDSTVDSAYGTSAARRRTASLVAIERDHSLGYTMEQWVCCVGRSLVHPLPQIRAGALRAVRRLLLAPDDLRTLNRLQLVHLVCRSLDVMLRNADERVQALKLVRRMLVVAPDELSAAIVRCLVALGESGSSGAFGADGAAPGGGGGGGGGGGAGGAGGGGKSALANGEDRLLRCCLATLCEIGVLNPMLLIECGGVGVITRSVLECHSPRIAESLCGVLLYLLEWPRTREIAAVRLDCFAAPYCDFTYRVGIMDRNKDARDLRFTCSRLALLSVLRSWAGTIEFCNPHRPSGLKALIEILYLNQLEIRKAVLDLLYELMGLPQPVWTDEYSVAMSVVDPAEYQDAWRLHEGFVAAEGTAILPSLASTVPNLCEIHLALLLYCFVDNGLLNALIEVIVSSDTFISVRATILLAKISHQLHCLLPAEICANTPAASLPALVSHAIQGNQQARAAISALQQFQLMLRNRPASCSLYLDSIIQSGALISTRAFRRELSATGSDRRAGGNVPTIFKYGTLDGLKRVRHDSSGSSGGAGAFLGQGGGSSFEWSWSSGGQGSGFERDLLRSSSSAGGSAGGGIGTGTAAIASTGSGSGTLKRAAKRNILLQLWDNIKEGDRLIHDSNVLAVKDANMWDWHIIITILRSDLLGMKLNEQNSRFVRRIIDYFKPSNNRFSHQDLSHLYSNRQLPAYVTAGLELIDAMLQSPELECIRLLTDLFTDISRQLLAIHAAKSAHECLFSPQHMTGTMCQQYFLFVGRMCRTERGLEILRNTDVFKELSTIVLKTNHLCYVKLIVSGLDYSLEGEPRAILTKALLRHPSPKARLYATQMLRVLLRARLPNFEVWGIQLMLKLVAALQGAEGQSTRCVQLATLELLEEACYERTYLEELAHCWPRLDRLGDRGKMVMMRFYSIPRGLNHPDAHPVHELERWVESLNERYVLLVEADTHAHLTQHIRTEDGTYSRRHVASGAPSENATTGAPNLLPHLYGQLAQTTQGFTQLLRYGQLSELAERVRDGRCRNERDSLRLKAALWALSHTCTSKDTVEYMGSHYPWLLARLVQLVRAADVYSIRATALHAICLIASTAQGADALQALDWVAARHDRNTHWPLNEPSDWCTELPPVSTTDEGLGELDHSRRRHSFASTGDESSGTTTTTTTTTSSSLPTSGFAGVMMVRMRTLSADGSSPPSSPLTARRPTAPAAFHLSATTTGGLSPIASSSNLTGSAERREKRPPSDGPGHRKHRTMSRLRRPLLSRSSEEDLEDALHSLDGDRSLFSSFRSQLSAKPVHFGGLGSSVATSTMMTSSFDERLELSWKIHSLDRKYQRFSLLNHPYSEEGSGGGRSSRYLLPTKSSTAGPCFIGICFPRELMDLFPEPEARRTHVRSFLTSGSAPVSERRSPSARSTGGRQSARADRDEVVKLLVEAPTNCSRSASDDVDEGVMVDYEQDSRSANASALQVSVSTTASSSSTATTMLDEEDEQWWTHSKHNRAQCLHCCRANHPADERWADGDGGDGDGDGDDDCAAADGDDDGYEEREGFGTRRPTGRQLADEVIANNVLRHVQRMANPVWSKQSRSVLLDVKQSHPGAFQDVCLYSEVCRLLGCNTYRLGSRRFLQELFLDLDFGRQSGSGGGLALRDEKHGVAMGAQRRQLTTAGHGPPTPDASPVRRNEHLADHFSLPLHVQTQNLTGLAMVVPKKAPVGPGGAGCPSFLLRSPPLPSVHEASMENLDEMSSTPKREPRAEDVTDGTAGGGPSGRHRRQDSADSGARLRTVIGSPLAGALSETRPRSTGACTGQVMPPVAARPRFNTLELDLSCSRNKFPIRDRSKIDYSPTTPPVSEATSGGPGGMSRSASSSSTSFVSWGSASVGASAVTSPTQALPPVGAGLPSGSLFCEQRLRLQSSKSEATLMKNK</sequence>